<dbReference type="eggNOG" id="ENOG502QWH3">
    <property type="taxonomic scope" value="Eukaryota"/>
</dbReference>
<dbReference type="EMBL" id="AGNL01011217">
    <property type="protein sequence ID" value="EJK68520.1"/>
    <property type="molecule type" value="Genomic_DNA"/>
</dbReference>
<keyword evidence="3" id="KW-1185">Reference proteome</keyword>
<dbReference type="AlphaFoldDB" id="K0ST00"/>
<feature type="compositionally biased region" description="Basic residues" evidence="1">
    <location>
        <begin position="347"/>
        <end position="356"/>
    </location>
</feature>
<feature type="compositionally biased region" description="Basic and acidic residues" evidence="1">
    <location>
        <begin position="320"/>
        <end position="333"/>
    </location>
</feature>
<accession>K0ST00</accession>
<sequence>MDSLAKGVLKGGLRSGNVIDPIFPFMYLLITDGSESIASSPINTLYHKEGERTARQLYSAKNILTGIQFDRVDWENFGRTTKTEFLPNMRAWYAKHIWKCNGSMSRLNLIDPIKYPCPSCPCCSCPIEDKDHIILCPDEGRTKLYKDGVTKLDVWLRQQRTDPLLRRLIRQYLSGRSQTTMMSLLRPGTQAKYVRLAEEHDDLGWTNFIEGRISRKFFEIQLQFYVTKRSRKNSQIHYAAHYGGETRREYDEIMRTISHLVADTDPEDLLPEDSKLMEIDFNQLAKANSNVRRNWASAVVAARTAVRNLNFDGDSDSDDAAPRRPQRSDDAAPRRPRRAAQGGTSRPAHRSSRQRSRPQYQTQIERRGERRRKTYAVVRERGQLTITDMFSRSHGSQMDAEGSQQYRRRRLRRNENDSGHNPGVT</sequence>
<proteinExistence type="predicted"/>
<evidence type="ECO:0000313" key="3">
    <source>
        <dbReference type="Proteomes" id="UP000266841"/>
    </source>
</evidence>
<protein>
    <submittedName>
        <fullName evidence="2">Uncharacterized protein</fullName>
    </submittedName>
</protein>
<evidence type="ECO:0000256" key="1">
    <source>
        <dbReference type="SAM" id="MobiDB-lite"/>
    </source>
</evidence>
<organism evidence="2 3">
    <name type="scientific">Thalassiosira oceanica</name>
    <name type="common">Marine diatom</name>
    <dbReference type="NCBI Taxonomy" id="159749"/>
    <lineage>
        <taxon>Eukaryota</taxon>
        <taxon>Sar</taxon>
        <taxon>Stramenopiles</taxon>
        <taxon>Ochrophyta</taxon>
        <taxon>Bacillariophyta</taxon>
        <taxon>Coscinodiscophyceae</taxon>
        <taxon>Thalassiosirophycidae</taxon>
        <taxon>Thalassiosirales</taxon>
        <taxon>Thalassiosiraceae</taxon>
        <taxon>Thalassiosira</taxon>
    </lineage>
</organism>
<feature type="region of interest" description="Disordered" evidence="1">
    <location>
        <begin position="309"/>
        <end position="425"/>
    </location>
</feature>
<evidence type="ECO:0000313" key="2">
    <source>
        <dbReference type="EMBL" id="EJK68520.1"/>
    </source>
</evidence>
<comment type="caution">
    <text evidence="2">The sequence shown here is derived from an EMBL/GenBank/DDBJ whole genome shotgun (WGS) entry which is preliminary data.</text>
</comment>
<feature type="compositionally biased region" description="Polar residues" evidence="1">
    <location>
        <begin position="384"/>
        <end position="396"/>
    </location>
</feature>
<dbReference type="Proteomes" id="UP000266841">
    <property type="component" value="Unassembled WGS sequence"/>
</dbReference>
<reference evidence="2 3" key="1">
    <citation type="journal article" date="2012" name="Genome Biol.">
        <title>Genome and low-iron response of an oceanic diatom adapted to chronic iron limitation.</title>
        <authorList>
            <person name="Lommer M."/>
            <person name="Specht M."/>
            <person name="Roy A.S."/>
            <person name="Kraemer L."/>
            <person name="Andreson R."/>
            <person name="Gutowska M.A."/>
            <person name="Wolf J."/>
            <person name="Bergner S.V."/>
            <person name="Schilhabel M.B."/>
            <person name="Klostermeier U.C."/>
            <person name="Beiko R.G."/>
            <person name="Rosenstiel P."/>
            <person name="Hippler M."/>
            <person name="Laroche J."/>
        </authorList>
    </citation>
    <scope>NUCLEOTIDE SEQUENCE [LARGE SCALE GENOMIC DNA]</scope>
    <source>
        <strain evidence="2 3">CCMP1005</strain>
    </source>
</reference>
<name>K0ST00_THAOC</name>
<gene>
    <name evidence="2" type="ORF">THAOC_10290</name>
</gene>